<dbReference type="FunFam" id="1.10.340.30:FF:000005">
    <property type="entry name" value="Endonuclease III-like protein 1"/>
    <property type="match status" value="1"/>
</dbReference>
<feature type="domain" description="HhH-GPD" evidence="15">
    <location>
        <begin position="47"/>
        <end position="197"/>
    </location>
</feature>
<evidence type="ECO:0000256" key="13">
    <source>
        <dbReference type="ARBA" id="ARBA00023295"/>
    </source>
</evidence>
<dbReference type="GO" id="GO:0006289">
    <property type="term" value="P:nucleotide-excision repair"/>
    <property type="evidence" value="ECO:0007669"/>
    <property type="project" value="TreeGrafter"/>
</dbReference>
<dbReference type="PANTHER" id="PTHR43286">
    <property type="entry name" value="ENDONUCLEASE III-LIKE PROTEIN 1"/>
    <property type="match status" value="1"/>
</dbReference>
<keyword evidence="11" id="KW-0234">DNA repair</keyword>
<dbReference type="SUPFAM" id="SSF48150">
    <property type="entry name" value="DNA-glycosylase"/>
    <property type="match status" value="1"/>
</dbReference>
<dbReference type="Pfam" id="PF00633">
    <property type="entry name" value="HHH"/>
    <property type="match status" value="1"/>
</dbReference>
<dbReference type="InterPro" id="IPR000445">
    <property type="entry name" value="HhH_motif"/>
</dbReference>
<evidence type="ECO:0000256" key="8">
    <source>
        <dbReference type="ARBA" id="ARBA00022946"/>
    </source>
</evidence>
<keyword evidence="7" id="KW-0378">Hydrolase</keyword>
<keyword evidence="8" id="KW-0809">Transit peptide</keyword>
<dbReference type="InterPro" id="IPR004036">
    <property type="entry name" value="Endonuclease-III-like_CS2"/>
</dbReference>
<keyword evidence="13" id="KW-0326">Glycosidase</keyword>
<reference evidence="17" key="1">
    <citation type="journal article" date="2018" name="Nat. Microbiol.">
        <title>Leveraging single-cell genomics to expand the fungal tree of life.</title>
        <authorList>
            <person name="Ahrendt S.R."/>
            <person name="Quandt C.A."/>
            <person name="Ciobanu D."/>
            <person name="Clum A."/>
            <person name="Salamov A."/>
            <person name="Andreopoulos B."/>
            <person name="Cheng J.F."/>
            <person name="Woyke T."/>
            <person name="Pelin A."/>
            <person name="Henrissat B."/>
            <person name="Reynolds N.K."/>
            <person name="Benny G.L."/>
            <person name="Smith M.E."/>
            <person name="James T.Y."/>
            <person name="Grigoriev I.V."/>
        </authorList>
    </citation>
    <scope>NUCLEOTIDE SEQUENCE [LARGE SCALE GENOMIC DNA]</scope>
    <source>
        <strain evidence="17">RSA 468</strain>
    </source>
</reference>
<dbReference type="AlphaFoldDB" id="A0A4V1J525"/>
<gene>
    <name evidence="16" type="ORF">BJ085DRAFT_8617</name>
</gene>
<evidence type="ECO:0000313" key="16">
    <source>
        <dbReference type="EMBL" id="RKP37579.1"/>
    </source>
</evidence>
<dbReference type="GO" id="GO:0140078">
    <property type="term" value="F:class I DNA-(apurinic or apyrimidinic site) endonuclease activity"/>
    <property type="evidence" value="ECO:0007669"/>
    <property type="project" value="UniProtKB-EC"/>
</dbReference>
<dbReference type="InterPro" id="IPR011257">
    <property type="entry name" value="DNA_glycosylase"/>
</dbReference>
<dbReference type="GO" id="GO:0006285">
    <property type="term" value="P:base-excision repair, AP site formation"/>
    <property type="evidence" value="ECO:0007669"/>
    <property type="project" value="InterPro"/>
</dbReference>
<proteinExistence type="inferred from homology"/>
<dbReference type="Pfam" id="PF00730">
    <property type="entry name" value="HhH-GPD"/>
    <property type="match status" value="1"/>
</dbReference>
<dbReference type="GO" id="GO:0046872">
    <property type="term" value="F:metal ion binding"/>
    <property type="evidence" value="ECO:0007669"/>
    <property type="project" value="UniProtKB-KW"/>
</dbReference>
<name>A0A4V1J525_9FUNG</name>
<dbReference type="GO" id="GO:0000703">
    <property type="term" value="F:oxidized pyrimidine nucleobase lesion DNA N-glycosylase activity"/>
    <property type="evidence" value="ECO:0007669"/>
    <property type="project" value="TreeGrafter"/>
</dbReference>
<dbReference type="CDD" id="cd00056">
    <property type="entry name" value="ENDO3c"/>
    <property type="match status" value="1"/>
</dbReference>
<dbReference type="Gene3D" id="1.10.1670.10">
    <property type="entry name" value="Helix-hairpin-Helix base-excision DNA repair enzymes (C-terminal)"/>
    <property type="match status" value="1"/>
</dbReference>
<evidence type="ECO:0000256" key="12">
    <source>
        <dbReference type="ARBA" id="ARBA00023239"/>
    </source>
</evidence>
<sequence>WEQVYTRIKEYRSKNSAPVDTMGCERLADDTADPKVYRFQTLVSLMLSSMTKDATTAGAVRNLQKVGLTIENMIDTSVEDIDECIRKVGFHSKKAICIKKVAEICRDEYDGDIPSTLEGLVKLPGVGPKMAHLTLQVAWKKNVGIGVDVHVDRISHRLKWVDSEAKTPEHTRKQLESWLPSEYWTEINPLFVGFGQILCKGSGPRCGECPVRDLCPSATVK</sequence>
<evidence type="ECO:0000259" key="15">
    <source>
        <dbReference type="SMART" id="SM00478"/>
    </source>
</evidence>
<dbReference type="PROSITE" id="PS01155">
    <property type="entry name" value="ENDONUCLEASE_III_2"/>
    <property type="match status" value="1"/>
</dbReference>
<comment type="cofactor">
    <cofactor evidence="1">
        <name>[4Fe-4S] cluster</name>
        <dbReference type="ChEBI" id="CHEBI:49883"/>
    </cofactor>
</comment>
<dbReference type="PIRSF" id="PIRSF001435">
    <property type="entry name" value="Nth"/>
    <property type="match status" value="1"/>
</dbReference>
<evidence type="ECO:0000256" key="9">
    <source>
        <dbReference type="ARBA" id="ARBA00023004"/>
    </source>
</evidence>
<evidence type="ECO:0000256" key="7">
    <source>
        <dbReference type="ARBA" id="ARBA00022801"/>
    </source>
</evidence>
<evidence type="ECO:0000256" key="1">
    <source>
        <dbReference type="ARBA" id="ARBA00001966"/>
    </source>
</evidence>
<feature type="non-terminal residue" evidence="16">
    <location>
        <position position="1"/>
    </location>
</feature>
<keyword evidence="12" id="KW-0456">Lyase</keyword>
<dbReference type="PANTHER" id="PTHR43286:SF1">
    <property type="entry name" value="ENDONUCLEASE III-LIKE PROTEIN 1"/>
    <property type="match status" value="1"/>
</dbReference>
<dbReference type="EMBL" id="ML002475">
    <property type="protein sequence ID" value="RKP37579.1"/>
    <property type="molecule type" value="Genomic_DNA"/>
</dbReference>
<dbReference type="InterPro" id="IPR023170">
    <property type="entry name" value="HhH_base_excis_C"/>
</dbReference>
<keyword evidence="10" id="KW-0411">Iron-sulfur</keyword>
<dbReference type="GO" id="GO:0003677">
    <property type="term" value="F:DNA binding"/>
    <property type="evidence" value="ECO:0007669"/>
    <property type="project" value="InterPro"/>
</dbReference>
<keyword evidence="6" id="KW-0227">DNA damage</keyword>
<evidence type="ECO:0000256" key="10">
    <source>
        <dbReference type="ARBA" id="ARBA00023014"/>
    </source>
</evidence>
<dbReference type="GO" id="GO:0005634">
    <property type="term" value="C:nucleus"/>
    <property type="evidence" value="ECO:0007669"/>
    <property type="project" value="InterPro"/>
</dbReference>
<evidence type="ECO:0000256" key="6">
    <source>
        <dbReference type="ARBA" id="ARBA00022763"/>
    </source>
</evidence>
<dbReference type="InterPro" id="IPR003651">
    <property type="entry name" value="Endonuclease3_FeS-loop_motif"/>
</dbReference>
<evidence type="ECO:0000313" key="17">
    <source>
        <dbReference type="Proteomes" id="UP000268162"/>
    </source>
</evidence>
<protein>
    <recommendedName>
        <fullName evidence="3">DNA-(apurinic or apyrimidinic site) lyase</fullName>
        <ecNumber evidence="3">4.2.99.18</ecNumber>
    </recommendedName>
</protein>
<accession>A0A4V1J525</accession>
<evidence type="ECO:0000256" key="2">
    <source>
        <dbReference type="ARBA" id="ARBA00008343"/>
    </source>
</evidence>
<comment type="similarity">
    <text evidence="2">Belongs to the Nth/MutY family.</text>
</comment>
<organism evidence="16 17">
    <name type="scientific">Dimargaris cristalligena</name>
    <dbReference type="NCBI Taxonomy" id="215637"/>
    <lineage>
        <taxon>Eukaryota</taxon>
        <taxon>Fungi</taxon>
        <taxon>Fungi incertae sedis</taxon>
        <taxon>Zoopagomycota</taxon>
        <taxon>Kickxellomycotina</taxon>
        <taxon>Dimargaritomycetes</taxon>
        <taxon>Dimargaritales</taxon>
        <taxon>Dimargaritaceae</taxon>
        <taxon>Dimargaris</taxon>
    </lineage>
</organism>
<dbReference type="HAMAP" id="MF_03183">
    <property type="entry name" value="Endonuclease_III_Nth"/>
    <property type="match status" value="1"/>
</dbReference>
<dbReference type="STRING" id="215637.A0A4V1J525"/>
<keyword evidence="9" id="KW-0408">Iron</keyword>
<keyword evidence="4" id="KW-0004">4Fe-4S</keyword>
<dbReference type="Proteomes" id="UP000268162">
    <property type="component" value="Unassembled WGS sequence"/>
</dbReference>
<dbReference type="GO" id="GO:0051539">
    <property type="term" value="F:4 iron, 4 sulfur cluster binding"/>
    <property type="evidence" value="ECO:0007669"/>
    <property type="project" value="UniProtKB-KW"/>
</dbReference>
<dbReference type="EC" id="4.2.99.18" evidence="3"/>
<evidence type="ECO:0000256" key="4">
    <source>
        <dbReference type="ARBA" id="ARBA00022485"/>
    </source>
</evidence>
<keyword evidence="17" id="KW-1185">Reference proteome</keyword>
<dbReference type="SMART" id="SM00478">
    <property type="entry name" value="ENDO3c"/>
    <property type="match status" value="1"/>
</dbReference>
<feature type="non-terminal residue" evidence="16">
    <location>
        <position position="221"/>
    </location>
</feature>
<comment type="catalytic activity">
    <reaction evidence="14">
        <text>2'-deoxyribonucleotide-(2'-deoxyribose 5'-phosphate)-2'-deoxyribonucleotide-DNA = a 3'-end 2'-deoxyribonucleotide-(2,3-dehydro-2,3-deoxyribose 5'-phosphate)-DNA + a 5'-end 5'-phospho-2'-deoxyribonucleoside-DNA + H(+)</text>
        <dbReference type="Rhea" id="RHEA:66592"/>
        <dbReference type="Rhea" id="RHEA-COMP:13180"/>
        <dbReference type="Rhea" id="RHEA-COMP:16897"/>
        <dbReference type="Rhea" id="RHEA-COMP:17067"/>
        <dbReference type="ChEBI" id="CHEBI:15378"/>
        <dbReference type="ChEBI" id="CHEBI:136412"/>
        <dbReference type="ChEBI" id="CHEBI:157695"/>
        <dbReference type="ChEBI" id="CHEBI:167181"/>
        <dbReference type="EC" id="4.2.99.18"/>
    </reaction>
</comment>
<evidence type="ECO:0000256" key="11">
    <source>
        <dbReference type="ARBA" id="ARBA00023204"/>
    </source>
</evidence>
<dbReference type="SMART" id="SM00525">
    <property type="entry name" value="FES"/>
    <property type="match status" value="1"/>
</dbReference>
<evidence type="ECO:0000256" key="3">
    <source>
        <dbReference type="ARBA" id="ARBA00012720"/>
    </source>
</evidence>
<dbReference type="InterPro" id="IPR003265">
    <property type="entry name" value="HhH-GPD_domain"/>
</dbReference>
<evidence type="ECO:0000256" key="5">
    <source>
        <dbReference type="ARBA" id="ARBA00022723"/>
    </source>
</evidence>
<evidence type="ECO:0000256" key="14">
    <source>
        <dbReference type="ARBA" id="ARBA00044632"/>
    </source>
</evidence>
<dbReference type="InterPro" id="IPR030841">
    <property type="entry name" value="NTH1"/>
</dbReference>
<dbReference type="Gene3D" id="1.10.340.30">
    <property type="entry name" value="Hypothetical protein, domain 2"/>
    <property type="match status" value="1"/>
</dbReference>
<keyword evidence="5" id="KW-0479">Metal-binding</keyword>